<sequence length="205" mass="23010">MKRCLCILFSVFIIANVWCQEDSNRVGINLGVDGDNYNVAFSYHYMVDKHIGIGGSLGVWGEISEAGLLFDLFGGYDDCCCNHYYNDYAQNTSLYIEPSIVIDTAPIFRIGNAGIGLNITPSVRFSTNHYCTIYRQTGKKWQEVEYKCNNVSFGVLVGPTLRLGPALITLAYKISNLDTNRVYESSSRYTRNPVQGMVFEIAVYL</sequence>
<evidence type="ECO:0000313" key="2">
    <source>
        <dbReference type="Proteomes" id="UP000297031"/>
    </source>
</evidence>
<keyword evidence="2" id="KW-1185">Reference proteome</keyword>
<dbReference type="EMBL" id="CP039393">
    <property type="protein sequence ID" value="QCD35568.1"/>
    <property type="molecule type" value="Genomic_DNA"/>
</dbReference>
<name>A0A4P7VPH7_9BACT</name>
<evidence type="ECO:0000313" key="1">
    <source>
        <dbReference type="EMBL" id="QCD35568.1"/>
    </source>
</evidence>
<gene>
    <name evidence="1" type="ORF">E7746_06510</name>
</gene>
<reference evidence="1 2" key="1">
    <citation type="submission" date="2019-02" db="EMBL/GenBank/DDBJ databases">
        <title>Isolation and identification of novel species under the genus Muribaculum.</title>
        <authorList>
            <person name="Miyake S."/>
            <person name="Ding Y."/>
            <person name="Low A."/>
            <person name="Soh M."/>
            <person name="Seedorf H."/>
        </authorList>
    </citation>
    <scope>NUCLEOTIDE SEQUENCE [LARGE SCALE GENOMIC DNA]</scope>
    <source>
        <strain evidence="1 2">TLL-A4</strain>
    </source>
</reference>
<organism evidence="1 2">
    <name type="scientific">Muribaculum gordoncarteri</name>
    <dbReference type="NCBI Taxonomy" id="2530390"/>
    <lineage>
        <taxon>Bacteria</taxon>
        <taxon>Pseudomonadati</taxon>
        <taxon>Bacteroidota</taxon>
        <taxon>Bacteroidia</taxon>
        <taxon>Bacteroidales</taxon>
        <taxon>Muribaculaceae</taxon>
        <taxon>Muribaculum</taxon>
    </lineage>
</organism>
<dbReference type="Proteomes" id="UP000297031">
    <property type="component" value="Chromosome"/>
</dbReference>
<dbReference type="KEGG" id="mgod:E7746_06510"/>
<proteinExistence type="predicted"/>
<dbReference type="AlphaFoldDB" id="A0A4P7VPH7"/>
<dbReference type="RefSeq" id="WP_136410230.1">
    <property type="nucleotide sequence ID" value="NZ_CP039393.1"/>
</dbReference>
<accession>A0A4P7VPH7</accession>
<evidence type="ECO:0008006" key="3">
    <source>
        <dbReference type="Google" id="ProtNLM"/>
    </source>
</evidence>
<protein>
    <recommendedName>
        <fullName evidence="3">Outer membrane protein beta-barrel domain-containing protein</fullName>
    </recommendedName>
</protein>